<dbReference type="InterPro" id="IPR019595">
    <property type="entry name" value="DUF2470"/>
</dbReference>
<comment type="caution">
    <text evidence="3">The sequence shown here is derived from an EMBL/GenBank/DDBJ whole genome shotgun (WGS) entry which is preliminary data.</text>
</comment>
<dbReference type="Gene3D" id="3.20.180.10">
    <property type="entry name" value="PNP-oxidase-like"/>
    <property type="match status" value="1"/>
</dbReference>
<dbReference type="PANTHER" id="PTHR13343">
    <property type="entry name" value="CREG1 PROTEIN"/>
    <property type="match status" value="1"/>
</dbReference>
<dbReference type="Proteomes" id="UP001230207">
    <property type="component" value="Unassembled WGS sequence"/>
</dbReference>
<sequence length="247" mass="27253">MNDKPSVLRETDDEARTLARTLLRSARSAALAVLEPGQDGFPFVSRALVGTDIDATPVILISKLSTHTQALAADSRCSLLVGEIGKGDPLAHARLTVQCQAEKVERDNPRHLQLRERFLRRHPKAQLYVDFPDFAFFRLPPLRASLNGGFGRAYVLEGHELIIQSPAIYELAAMEGRAIGHMNSDHADAASRYARTFCKATEDGWRISGIDAAGLDLALADQLKRLEFDEPLQSAAELRPLLLRLYG</sequence>
<dbReference type="Pfam" id="PF13883">
    <property type="entry name" value="CREG_beta-barrel"/>
    <property type="match status" value="1"/>
</dbReference>
<dbReference type="Gene3D" id="2.30.110.10">
    <property type="entry name" value="Electron Transport, Fmn-binding Protein, Chain A"/>
    <property type="match status" value="1"/>
</dbReference>
<proteinExistence type="predicted"/>
<dbReference type="Pfam" id="PF10615">
    <property type="entry name" value="DUF2470"/>
    <property type="match status" value="1"/>
</dbReference>
<keyword evidence="4" id="KW-1185">Reference proteome</keyword>
<evidence type="ECO:0000259" key="1">
    <source>
        <dbReference type="Pfam" id="PF10615"/>
    </source>
</evidence>
<evidence type="ECO:0000313" key="3">
    <source>
        <dbReference type="EMBL" id="MDQ0321281.1"/>
    </source>
</evidence>
<protein>
    <submittedName>
        <fullName evidence="3">Heme iron utilization protein</fullName>
    </submittedName>
</protein>
<dbReference type="InterPro" id="IPR012349">
    <property type="entry name" value="Split_barrel_FMN-bd"/>
</dbReference>
<gene>
    <name evidence="3" type="ORF">QO002_003419</name>
</gene>
<accession>A0ABU0BSP3</accession>
<dbReference type="EMBL" id="JAUSVF010000001">
    <property type="protein sequence ID" value="MDQ0321281.1"/>
    <property type="molecule type" value="Genomic_DNA"/>
</dbReference>
<dbReference type="SUPFAM" id="SSF50475">
    <property type="entry name" value="FMN-binding split barrel"/>
    <property type="match status" value="1"/>
</dbReference>
<name>A0ABU0BSP3_9HYPH</name>
<organism evidence="3 4">
    <name type="scientific">Pararhizobium capsulatum DSM 1112</name>
    <dbReference type="NCBI Taxonomy" id="1121113"/>
    <lineage>
        <taxon>Bacteria</taxon>
        <taxon>Pseudomonadati</taxon>
        <taxon>Pseudomonadota</taxon>
        <taxon>Alphaproteobacteria</taxon>
        <taxon>Hyphomicrobiales</taxon>
        <taxon>Rhizobiaceae</taxon>
        <taxon>Rhizobium/Agrobacterium group</taxon>
        <taxon>Pararhizobium</taxon>
    </lineage>
</organism>
<dbReference type="InterPro" id="IPR055343">
    <property type="entry name" value="CREG_beta-barrel"/>
</dbReference>
<dbReference type="PANTHER" id="PTHR13343:SF17">
    <property type="entry name" value="CELLULAR REPRESSOR OF E1A-STIMULATED GENES, ISOFORM A"/>
    <property type="match status" value="1"/>
</dbReference>
<evidence type="ECO:0000313" key="4">
    <source>
        <dbReference type="Proteomes" id="UP001230207"/>
    </source>
</evidence>
<evidence type="ECO:0000259" key="2">
    <source>
        <dbReference type="Pfam" id="PF13883"/>
    </source>
</evidence>
<feature type="domain" description="CREG-like beta-barrel" evidence="2">
    <location>
        <begin position="13"/>
        <end position="154"/>
    </location>
</feature>
<feature type="domain" description="DUF2470" evidence="1">
    <location>
        <begin position="176"/>
        <end position="244"/>
    </location>
</feature>
<dbReference type="InterPro" id="IPR037119">
    <property type="entry name" value="Haem_oxidase_HugZ-like_sf"/>
</dbReference>
<reference evidence="3 4" key="1">
    <citation type="submission" date="2023-07" db="EMBL/GenBank/DDBJ databases">
        <title>Genomic Encyclopedia of Type Strains, Phase IV (KMG-IV): sequencing the most valuable type-strain genomes for metagenomic binning, comparative biology and taxonomic classification.</title>
        <authorList>
            <person name="Goeker M."/>
        </authorList>
    </citation>
    <scope>NUCLEOTIDE SEQUENCE [LARGE SCALE GENOMIC DNA]</scope>
    <source>
        <strain evidence="3 4">DSM 1112</strain>
    </source>
</reference>
<dbReference type="RefSeq" id="WP_307231754.1">
    <property type="nucleotide sequence ID" value="NZ_JAUSVF010000001.1"/>
</dbReference>